<dbReference type="RefSeq" id="WP_256406086.1">
    <property type="nucleotide sequence ID" value="NZ_CP187151.1"/>
</dbReference>
<proteinExistence type="predicted"/>
<evidence type="ECO:0000313" key="4">
    <source>
        <dbReference type="EMBL" id="MFD1632617.1"/>
    </source>
</evidence>
<keyword evidence="2" id="KW-0479">Metal-binding</keyword>
<dbReference type="Gene3D" id="3.30.2320.80">
    <property type="match status" value="1"/>
</dbReference>
<comment type="caution">
    <text evidence="4">The sequence shown here is derived from an EMBL/GenBank/DDBJ whole genome shotgun (WGS) entry which is preliminary data.</text>
</comment>
<dbReference type="Pfam" id="PF01155">
    <property type="entry name" value="HypA"/>
    <property type="match status" value="1"/>
</dbReference>
<reference evidence="4 5" key="1">
    <citation type="journal article" date="2019" name="Int. J. Syst. Evol. Microbiol.">
        <title>The Global Catalogue of Microorganisms (GCM) 10K type strain sequencing project: providing services to taxonomists for standard genome sequencing and annotation.</title>
        <authorList>
            <consortium name="The Broad Institute Genomics Platform"/>
            <consortium name="The Broad Institute Genome Sequencing Center for Infectious Disease"/>
            <person name="Wu L."/>
            <person name="Ma J."/>
        </authorList>
    </citation>
    <scope>NUCLEOTIDE SEQUENCE [LARGE SCALE GENOMIC DNA]</scope>
    <source>
        <strain evidence="4 5">CGMCC 1.10594</strain>
    </source>
</reference>
<evidence type="ECO:0000313" key="5">
    <source>
        <dbReference type="Proteomes" id="UP001597075"/>
    </source>
</evidence>
<evidence type="ECO:0000256" key="2">
    <source>
        <dbReference type="ARBA" id="ARBA00022723"/>
    </source>
</evidence>
<dbReference type="AlphaFoldDB" id="A0ABD6CTV3"/>
<dbReference type="PANTHER" id="PTHR34535">
    <property type="entry name" value="HYDROGENASE MATURATION FACTOR HYPA"/>
    <property type="match status" value="1"/>
</dbReference>
<evidence type="ECO:0000256" key="1">
    <source>
        <dbReference type="ARBA" id="ARBA00022596"/>
    </source>
</evidence>
<gene>
    <name evidence="4" type="ORF">ACFSBJ_02485</name>
</gene>
<evidence type="ECO:0000256" key="3">
    <source>
        <dbReference type="ARBA" id="ARBA00022833"/>
    </source>
</evidence>
<dbReference type="PANTHER" id="PTHR34535:SF3">
    <property type="entry name" value="HYDROGENASE MATURATION FACTOR HYPA"/>
    <property type="match status" value="1"/>
</dbReference>
<dbReference type="GO" id="GO:0046872">
    <property type="term" value="F:metal ion binding"/>
    <property type="evidence" value="ECO:0007669"/>
    <property type="project" value="UniProtKB-KW"/>
</dbReference>
<sequence>MHELSVAEALLDHAAAAAADHDAASVEAITVELGAATHVNPTQLRFCIETVAEATFDADLTVHIDPVDPRATCECGWAGDPPSFEGTAAVVPTARCPECGGPTEFTRGMECRLASVTVPDTPAAANATDTED</sequence>
<keyword evidence="1" id="KW-0533">Nickel</keyword>
<organism evidence="4 5">
    <name type="scientific">Haloplanus ruber</name>
    <dbReference type="NCBI Taxonomy" id="869892"/>
    <lineage>
        <taxon>Archaea</taxon>
        <taxon>Methanobacteriati</taxon>
        <taxon>Methanobacteriota</taxon>
        <taxon>Stenosarchaea group</taxon>
        <taxon>Halobacteria</taxon>
        <taxon>Halobacteriales</taxon>
        <taxon>Haloferacaceae</taxon>
        <taxon>Haloplanus</taxon>
    </lineage>
</organism>
<keyword evidence="5" id="KW-1185">Reference proteome</keyword>
<dbReference type="PIRSF" id="PIRSF004761">
    <property type="entry name" value="Hydrgn_mat_HypA"/>
    <property type="match status" value="1"/>
</dbReference>
<dbReference type="InterPro" id="IPR000688">
    <property type="entry name" value="HypA/HybF"/>
</dbReference>
<name>A0ABD6CTV3_9EURY</name>
<dbReference type="EMBL" id="JBHUDL010000004">
    <property type="protein sequence ID" value="MFD1632617.1"/>
    <property type="molecule type" value="Genomic_DNA"/>
</dbReference>
<keyword evidence="3" id="KW-0862">Zinc</keyword>
<dbReference type="Proteomes" id="UP001597075">
    <property type="component" value="Unassembled WGS sequence"/>
</dbReference>
<protein>
    <submittedName>
        <fullName evidence="4">Hydrogenase maturation nickel metallochaperone HypA</fullName>
    </submittedName>
</protein>
<accession>A0ABD6CTV3</accession>